<evidence type="ECO:0000256" key="4">
    <source>
        <dbReference type="SAM" id="MobiDB-lite"/>
    </source>
</evidence>
<feature type="domain" description="TNase-like" evidence="6">
    <location>
        <begin position="331"/>
        <end position="485"/>
    </location>
</feature>
<dbReference type="Pfam" id="PF00565">
    <property type="entry name" value="SNase"/>
    <property type="match status" value="2"/>
</dbReference>
<feature type="region of interest" description="Disordered" evidence="4">
    <location>
        <begin position="173"/>
        <end position="208"/>
    </location>
</feature>
<dbReference type="PROSITE" id="PS50304">
    <property type="entry name" value="TUDOR"/>
    <property type="match status" value="1"/>
</dbReference>
<dbReference type="InterPro" id="IPR016071">
    <property type="entry name" value="Staphylococal_nuclease_OB-fold"/>
</dbReference>
<dbReference type="Proteomes" id="UP000815325">
    <property type="component" value="Unassembled WGS sequence"/>
</dbReference>
<dbReference type="Gene3D" id="2.40.50.90">
    <property type="match status" value="5"/>
</dbReference>
<dbReference type="EMBL" id="MU069572">
    <property type="protein sequence ID" value="KAF5838612.1"/>
    <property type="molecule type" value="Genomic_DNA"/>
</dbReference>
<dbReference type="InterPro" id="IPR002999">
    <property type="entry name" value="Tudor"/>
</dbReference>
<dbReference type="SMART" id="SM00333">
    <property type="entry name" value="TUDOR"/>
    <property type="match status" value="1"/>
</dbReference>
<dbReference type="Gene3D" id="2.30.30.140">
    <property type="match status" value="1"/>
</dbReference>
<feature type="domain" description="TNase-like" evidence="6">
    <location>
        <begin position="134"/>
        <end position="318"/>
    </location>
</feature>
<dbReference type="SMART" id="SM00318">
    <property type="entry name" value="SNc"/>
    <property type="match status" value="3"/>
</dbReference>
<dbReference type="SUPFAM" id="SSF63748">
    <property type="entry name" value="Tudor/PWWP/MBT"/>
    <property type="match status" value="1"/>
</dbReference>
<dbReference type="Pfam" id="PF00567">
    <property type="entry name" value="TUDOR"/>
    <property type="match status" value="1"/>
</dbReference>
<protein>
    <submittedName>
        <fullName evidence="7">Staphylococcal nuclease domain-containing protein 1-like protein</fullName>
    </submittedName>
</protein>
<feature type="compositionally biased region" description="Low complexity" evidence="4">
    <location>
        <begin position="620"/>
        <end position="629"/>
    </location>
</feature>
<dbReference type="SUPFAM" id="SSF50199">
    <property type="entry name" value="Staphylococcal nuclease"/>
    <property type="match status" value="4"/>
</dbReference>
<feature type="region of interest" description="Disordered" evidence="4">
    <location>
        <begin position="609"/>
        <end position="629"/>
    </location>
</feature>
<gene>
    <name evidence="7" type="ORF">DUNSADRAFT_2521</name>
</gene>
<reference evidence="7" key="1">
    <citation type="submission" date="2017-08" db="EMBL/GenBank/DDBJ databases">
        <authorList>
            <person name="Polle J.E."/>
            <person name="Barry K."/>
            <person name="Cushman J."/>
            <person name="Schmutz J."/>
            <person name="Tran D."/>
            <person name="Hathwaick L.T."/>
            <person name="Yim W.C."/>
            <person name="Jenkins J."/>
            <person name="Mckie-Krisberg Z.M."/>
            <person name="Prochnik S."/>
            <person name="Lindquist E."/>
            <person name="Dockter R.B."/>
            <person name="Adam C."/>
            <person name="Molina H."/>
            <person name="Bunkerborg J."/>
            <person name="Jin E."/>
            <person name="Buchheim M."/>
            <person name="Magnuson J."/>
        </authorList>
    </citation>
    <scope>NUCLEOTIDE SEQUENCE</scope>
    <source>
        <strain evidence="7">CCAP 19/18</strain>
    </source>
</reference>
<evidence type="ECO:0000259" key="6">
    <source>
        <dbReference type="PROSITE" id="PS50830"/>
    </source>
</evidence>
<evidence type="ECO:0000313" key="7">
    <source>
        <dbReference type="EMBL" id="KAF5838612.1"/>
    </source>
</evidence>
<comment type="caution">
    <text evidence="7">The sequence shown here is derived from an EMBL/GenBank/DDBJ whole genome shotgun (WGS) entry which is preliminary data.</text>
</comment>
<dbReference type="PANTHER" id="PTHR12302">
    <property type="entry name" value="EBNA2 BINDING PROTEIN P100"/>
    <property type="match status" value="1"/>
</dbReference>
<dbReference type="InterPro" id="IPR016685">
    <property type="entry name" value="Silence_cplx_Nase-comp_TudorSN"/>
</dbReference>
<evidence type="ECO:0000256" key="1">
    <source>
        <dbReference type="ARBA" id="ARBA00004496"/>
    </source>
</evidence>
<dbReference type="PANTHER" id="PTHR12302:SF2">
    <property type="entry name" value="STAPHYLOCOCCAL NUCLEASE DOMAIN-CONTAINING PROTEIN 1"/>
    <property type="match status" value="1"/>
</dbReference>
<evidence type="ECO:0000256" key="2">
    <source>
        <dbReference type="ARBA" id="ARBA00022490"/>
    </source>
</evidence>
<accession>A0ABQ7GVG7</accession>
<name>A0ABQ7GVG7_DUNSA</name>
<proteinExistence type="predicted"/>
<dbReference type="PIRSF" id="PIRSF017179">
    <property type="entry name" value="RISC-Tudor-SN"/>
    <property type="match status" value="1"/>
</dbReference>
<evidence type="ECO:0000256" key="3">
    <source>
        <dbReference type="ARBA" id="ARBA00022737"/>
    </source>
</evidence>
<keyword evidence="8" id="KW-1185">Reference proteome</keyword>
<dbReference type="PROSITE" id="PS50830">
    <property type="entry name" value="TNASE_3"/>
    <property type="match status" value="2"/>
</dbReference>
<feature type="domain" description="Tudor" evidence="5">
    <location>
        <begin position="678"/>
        <end position="738"/>
    </location>
</feature>
<comment type="subcellular location">
    <subcellularLocation>
        <location evidence="1">Cytoplasm</location>
    </subcellularLocation>
</comment>
<evidence type="ECO:0000313" key="8">
    <source>
        <dbReference type="Proteomes" id="UP000815325"/>
    </source>
</evidence>
<evidence type="ECO:0000259" key="5">
    <source>
        <dbReference type="PROSITE" id="PS50304"/>
    </source>
</evidence>
<feature type="compositionally biased region" description="Low complexity" evidence="4">
    <location>
        <begin position="173"/>
        <end position="196"/>
    </location>
</feature>
<keyword evidence="3" id="KW-0677">Repeat</keyword>
<keyword evidence="2" id="KW-0963">Cytoplasm</keyword>
<dbReference type="InterPro" id="IPR035437">
    <property type="entry name" value="SNase_OB-fold_sf"/>
</dbReference>
<organism evidence="7 8">
    <name type="scientific">Dunaliella salina</name>
    <name type="common">Green alga</name>
    <name type="synonym">Protococcus salinus</name>
    <dbReference type="NCBI Taxonomy" id="3046"/>
    <lineage>
        <taxon>Eukaryota</taxon>
        <taxon>Viridiplantae</taxon>
        <taxon>Chlorophyta</taxon>
        <taxon>core chlorophytes</taxon>
        <taxon>Chlorophyceae</taxon>
        <taxon>CS clade</taxon>
        <taxon>Chlamydomonadales</taxon>
        <taxon>Dunaliellaceae</taxon>
        <taxon>Dunaliella</taxon>
    </lineage>
</organism>
<feature type="compositionally biased region" description="Acidic residues" evidence="4">
    <location>
        <begin position="610"/>
        <end position="619"/>
    </location>
</feature>
<sequence>MSGWLRGVCKEVVSGDCVVIAGAVKAGPPPEKRLTLSSIVAPKLAKRDGTTKDEPYAWQSRELLRKKLIGQVRAGGVQQSPYLEALQKAEERAQLAGLGVWTRDPAAHAEAVREVQPVEAFDATTFMQMNGKGSEVQAVVEAVSNGGMLRATLLPDFQLATIVLCGVQAPSMGRRAAPSATTPTTDGPDAPSTAPGSVPPGPSAAAIAGTSNAEPFALEAKSLTESRALNRDVRLIVEGVDKYNNLFASVLVPPPAAANGAANGSGAKVEDESLAELLVKAGYAKCAEWSLNLMTSGAQRLRDLEKAAKQQRVGMWVNYVPPPTNQTKLSDSFTGKVIEVVSGDCLVVKDQSSGVERRLQLSSLRAPRMGTRDRAADPYATDAREFLRKRLIGREVAVKMEYNRKVAPAGELVATPGEERVLSFGNVEIVPEKGEEKQNVGELVVARGFASVIKHRGEEERSCIYDRLMEVENMARSAKRGIHSAKEPPANRINDMSAPGHAAKAKQYLPFFQRNGKMQGLVEFVLSGHRLKVTIPKEGVTIVFAPSGIKTPARAQAASMGKPAVQGEPYAEEALQFTRENALQRECDVSIDTMDRDLLIWEKWTPEMDRAEEEDEEEQGPSAPGAASAPKEVLQVVVTEVVDASEFYVQRIDEPRVAWVANQIAAATQDQGPAIPPQLKVCSLCLAQFSLDKQWYRAYVERKDPLSDSYYVFFIDYGNREKVSDKCIRTIDSALAAVPPQALMCGLAYIKVPVAGSEHAGEAKSLLAQLLGGNQPMTASVISKGTVRMRMRPSLPELGAGAEDLSGYAAHVGSDRLVKDKC</sequence>